<feature type="domain" description="LytR/CpsA/Psr regulator C-terminal" evidence="3">
    <location>
        <begin position="113"/>
        <end position="210"/>
    </location>
</feature>
<gene>
    <name evidence="4" type="ORF">ENK44_16490</name>
</gene>
<keyword evidence="2" id="KW-1133">Transmembrane helix</keyword>
<dbReference type="AlphaFoldDB" id="A0A7V4U3K6"/>
<evidence type="ECO:0000256" key="1">
    <source>
        <dbReference type="SAM" id="MobiDB-lite"/>
    </source>
</evidence>
<dbReference type="Gene3D" id="3.30.70.2390">
    <property type="match status" value="1"/>
</dbReference>
<keyword evidence="2" id="KW-0812">Transmembrane</keyword>
<dbReference type="Proteomes" id="UP000885779">
    <property type="component" value="Unassembled WGS sequence"/>
</dbReference>
<evidence type="ECO:0000313" key="4">
    <source>
        <dbReference type="EMBL" id="HGY57308.1"/>
    </source>
</evidence>
<name>A0A7V4U3K6_CALAY</name>
<reference evidence="4" key="1">
    <citation type="journal article" date="2020" name="mSystems">
        <title>Genome- and Community-Level Interaction Insights into Carbon Utilization and Element Cycling Functions of Hydrothermarchaeota in Hydrothermal Sediment.</title>
        <authorList>
            <person name="Zhou Z."/>
            <person name="Liu Y."/>
            <person name="Xu W."/>
            <person name="Pan J."/>
            <person name="Luo Z.H."/>
            <person name="Li M."/>
        </authorList>
    </citation>
    <scope>NUCLEOTIDE SEQUENCE [LARGE SCALE GENOMIC DNA]</scope>
    <source>
        <strain evidence="4">HyVt-577</strain>
    </source>
</reference>
<keyword evidence="2" id="KW-0472">Membrane</keyword>
<organism evidence="4">
    <name type="scientific">Caldithrix abyssi</name>
    <dbReference type="NCBI Taxonomy" id="187145"/>
    <lineage>
        <taxon>Bacteria</taxon>
        <taxon>Pseudomonadati</taxon>
        <taxon>Calditrichota</taxon>
        <taxon>Calditrichia</taxon>
        <taxon>Calditrichales</taxon>
        <taxon>Calditrichaceae</taxon>
        <taxon>Caldithrix</taxon>
    </lineage>
</organism>
<sequence>MRHRRRYQTQTLQRRNTVSAKRPVPANPQSSGVLRKVFVFILIVGLLGAGAYFGYRYGLPVVNDLIAQWKQNPVKAVKAVSSAEQQAPQQNQSAKPVEDERETLEPIFPVQTRVQVEVLNGCGEKGIAKALSLLLRKNDYDVVNQGNYLEKGKEKFDVPNTKIIDQMNTDKNIARARDLADLMGVDHRFIESFENPSPIADLTIIIGKDFRNLAIFRKKQ</sequence>
<feature type="region of interest" description="Disordered" evidence="1">
    <location>
        <begin position="1"/>
        <end position="28"/>
    </location>
</feature>
<feature type="region of interest" description="Disordered" evidence="1">
    <location>
        <begin position="80"/>
        <end position="101"/>
    </location>
</feature>
<proteinExistence type="predicted"/>
<comment type="caution">
    <text evidence="4">The sequence shown here is derived from an EMBL/GenBank/DDBJ whole genome shotgun (WGS) entry which is preliminary data.</text>
</comment>
<dbReference type="InterPro" id="IPR027381">
    <property type="entry name" value="LytR/CpsA/Psr_C"/>
</dbReference>
<feature type="compositionally biased region" description="Low complexity" evidence="1">
    <location>
        <begin position="8"/>
        <end position="17"/>
    </location>
</feature>
<evidence type="ECO:0000256" key="2">
    <source>
        <dbReference type="SAM" id="Phobius"/>
    </source>
</evidence>
<dbReference type="EMBL" id="DRQG01000152">
    <property type="protein sequence ID" value="HGY57308.1"/>
    <property type="molecule type" value="Genomic_DNA"/>
</dbReference>
<protein>
    <submittedName>
        <fullName evidence="4">LytR family transcriptional regulator</fullName>
    </submittedName>
</protein>
<evidence type="ECO:0000259" key="3">
    <source>
        <dbReference type="Pfam" id="PF13399"/>
    </source>
</evidence>
<feature type="transmembrane region" description="Helical" evidence="2">
    <location>
        <begin position="37"/>
        <end position="55"/>
    </location>
</feature>
<dbReference type="Pfam" id="PF13399">
    <property type="entry name" value="LytR_C"/>
    <property type="match status" value="1"/>
</dbReference>
<accession>A0A7V4U3K6</accession>
<feature type="compositionally biased region" description="Polar residues" evidence="1">
    <location>
        <begin position="82"/>
        <end position="94"/>
    </location>
</feature>